<dbReference type="PRINTS" id="PR00352">
    <property type="entry name" value="3FE4SFRDOXIN"/>
</dbReference>
<dbReference type="Gene3D" id="3.30.70.20">
    <property type="match status" value="1"/>
</dbReference>
<dbReference type="EMBL" id="WJKJ01000060">
    <property type="protein sequence ID" value="MBD3363955.1"/>
    <property type="molecule type" value="Genomic_DNA"/>
</dbReference>
<proteinExistence type="predicted"/>
<dbReference type="InterPro" id="IPR017900">
    <property type="entry name" value="4Fe4S_Fe_S_CS"/>
</dbReference>
<dbReference type="PANTHER" id="PTHR36923">
    <property type="entry name" value="FERREDOXIN"/>
    <property type="match status" value="1"/>
</dbReference>
<dbReference type="SUPFAM" id="SSF54862">
    <property type="entry name" value="4Fe-4S ferredoxins"/>
    <property type="match status" value="1"/>
</dbReference>
<dbReference type="InterPro" id="IPR051269">
    <property type="entry name" value="Fe-S_cluster_ET"/>
</dbReference>
<comment type="caution">
    <text evidence="8">The sequence shown here is derived from an EMBL/GenBank/DDBJ whole genome shotgun (WGS) entry which is preliminary data.</text>
</comment>
<dbReference type="GO" id="GO:0005506">
    <property type="term" value="F:iron ion binding"/>
    <property type="evidence" value="ECO:0007669"/>
    <property type="project" value="UniProtKB-UniRule"/>
</dbReference>
<keyword evidence="2 6" id="KW-0479">Metal-binding</keyword>
<comment type="function">
    <text evidence="6">Ferredoxins are iron-sulfur proteins that transfer electrons in a wide variety of metabolic reactions.</text>
</comment>
<sequence>MAVKVDQEACIGCGVCADICPQVFEMKDDKAVVVEGANCDDAGCCQEAADSCPTEAIAIE</sequence>
<reference evidence="8" key="1">
    <citation type="submission" date="2019-11" db="EMBL/GenBank/DDBJ databases">
        <title>Microbial mats filling the niche in hypersaline microbial mats.</title>
        <authorList>
            <person name="Wong H.L."/>
            <person name="Macleod F.I."/>
            <person name="White R.A. III"/>
            <person name="Burns B.P."/>
        </authorList>
    </citation>
    <scope>NUCLEOTIDE SEQUENCE</scope>
    <source>
        <strain evidence="8">Bin_327</strain>
    </source>
</reference>
<keyword evidence="3 6" id="KW-0249">Electron transport</keyword>
<evidence type="ECO:0000256" key="6">
    <source>
        <dbReference type="RuleBase" id="RU368020"/>
    </source>
</evidence>
<feature type="domain" description="4Fe-4S ferredoxin-type" evidence="7">
    <location>
        <begin position="1"/>
        <end position="29"/>
    </location>
</feature>
<evidence type="ECO:0000259" key="7">
    <source>
        <dbReference type="PROSITE" id="PS51379"/>
    </source>
</evidence>
<dbReference type="Proteomes" id="UP000630660">
    <property type="component" value="Unassembled WGS sequence"/>
</dbReference>
<dbReference type="PROSITE" id="PS00198">
    <property type="entry name" value="4FE4S_FER_1"/>
    <property type="match status" value="1"/>
</dbReference>
<evidence type="ECO:0000313" key="9">
    <source>
        <dbReference type="Proteomes" id="UP000630660"/>
    </source>
</evidence>
<dbReference type="PROSITE" id="PS51379">
    <property type="entry name" value="4FE4S_FER_2"/>
    <property type="match status" value="1"/>
</dbReference>
<dbReference type="InterPro" id="IPR017896">
    <property type="entry name" value="4Fe4S_Fe-S-bd"/>
</dbReference>
<keyword evidence="1 6" id="KW-0813">Transport</keyword>
<keyword evidence="4 6" id="KW-0408">Iron</keyword>
<accession>A0A9D5K994</accession>
<evidence type="ECO:0000256" key="5">
    <source>
        <dbReference type="ARBA" id="ARBA00023014"/>
    </source>
</evidence>
<evidence type="ECO:0000256" key="4">
    <source>
        <dbReference type="ARBA" id="ARBA00023004"/>
    </source>
</evidence>
<dbReference type="AlphaFoldDB" id="A0A9D5K994"/>
<evidence type="ECO:0000313" key="8">
    <source>
        <dbReference type="EMBL" id="MBD3363955.1"/>
    </source>
</evidence>
<gene>
    <name evidence="8" type="ORF">GF359_01940</name>
</gene>
<evidence type="ECO:0000256" key="2">
    <source>
        <dbReference type="ARBA" id="ARBA00022723"/>
    </source>
</evidence>
<dbReference type="Pfam" id="PF13370">
    <property type="entry name" value="Fer4_13"/>
    <property type="match status" value="1"/>
</dbReference>
<organism evidence="8 9">
    <name type="scientific">candidate division WOR-3 bacterium</name>
    <dbReference type="NCBI Taxonomy" id="2052148"/>
    <lineage>
        <taxon>Bacteria</taxon>
        <taxon>Bacteria division WOR-3</taxon>
    </lineage>
</organism>
<protein>
    <recommendedName>
        <fullName evidence="6">Ferredoxin</fullName>
    </recommendedName>
</protein>
<keyword evidence="5 6" id="KW-0411">Iron-sulfur</keyword>
<dbReference type="PANTHER" id="PTHR36923:SF3">
    <property type="entry name" value="FERREDOXIN"/>
    <property type="match status" value="1"/>
</dbReference>
<dbReference type="GO" id="GO:0009055">
    <property type="term" value="F:electron transfer activity"/>
    <property type="evidence" value="ECO:0007669"/>
    <property type="project" value="UniProtKB-UniRule"/>
</dbReference>
<name>A0A9D5K994_UNCW3</name>
<evidence type="ECO:0000256" key="1">
    <source>
        <dbReference type="ARBA" id="ARBA00022448"/>
    </source>
</evidence>
<dbReference type="GO" id="GO:0051536">
    <property type="term" value="F:iron-sulfur cluster binding"/>
    <property type="evidence" value="ECO:0007669"/>
    <property type="project" value="UniProtKB-KW"/>
</dbReference>
<evidence type="ECO:0000256" key="3">
    <source>
        <dbReference type="ARBA" id="ARBA00022982"/>
    </source>
</evidence>
<dbReference type="InterPro" id="IPR001080">
    <property type="entry name" value="3Fe4S_ferredoxin"/>
</dbReference>